<sequence length="55" mass="5664">MKGSDLLSAFAVTVAGGLAVYLIRRHMEGDPVSVSIGGLIPSAEEEAEAEGEVYA</sequence>
<keyword evidence="1" id="KW-1133">Transmembrane helix</keyword>
<name>A0A2T1AHE0_TRISK</name>
<feature type="transmembrane region" description="Helical" evidence="1">
    <location>
        <begin position="6"/>
        <end position="23"/>
    </location>
</feature>
<dbReference type="Proteomes" id="UP000237718">
    <property type="component" value="Unassembled WGS sequence"/>
</dbReference>
<protein>
    <submittedName>
        <fullName evidence="2">Uncharacterized protein</fullName>
    </submittedName>
</protein>
<dbReference type="EMBL" id="PVUF01000005">
    <property type="protein sequence ID" value="PRZ48001.1"/>
    <property type="molecule type" value="Genomic_DNA"/>
</dbReference>
<gene>
    <name evidence="2" type="ORF">CLV89_105226</name>
</gene>
<keyword evidence="1" id="KW-0812">Transmembrane</keyword>
<reference evidence="2 3" key="1">
    <citation type="submission" date="2018-03" db="EMBL/GenBank/DDBJ databases">
        <title>Genomic Encyclopedia of Archaeal and Bacterial Type Strains, Phase II (KMG-II): from individual species to whole genera.</title>
        <authorList>
            <person name="Goeker M."/>
        </authorList>
    </citation>
    <scope>NUCLEOTIDE SEQUENCE [LARGE SCALE GENOMIC DNA]</scope>
    <source>
        <strain evidence="2 3">DSM 25328</strain>
    </source>
</reference>
<accession>A0A2T1AHE0</accession>
<evidence type="ECO:0000256" key="1">
    <source>
        <dbReference type="SAM" id="Phobius"/>
    </source>
</evidence>
<keyword evidence="1" id="KW-0472">Membrane</keyword>
<dbReference type="RefSeq" id="WP_165798118.1">
    <property type="nucleotide sequence ID" value="NZ_PVUF01000005.1"/>
</dbReference>
<evidence type="ECO:0000313" key="3">
    <source>
        <dbReference type="Proteomes" id="UP000237718"/>
    </source>
</evidence>
<dbReference type="AlphaFoldDB" id="A0A2T1AHE0"/>
<evidence type="ECO:0000313" key="2">
    <source>
        <dbReference type="EMBL" id="PRZ48001.1"/>
    </source>
</evidence>
<comment type="caution">
    <text evidence="2">The sequence shown here is derived from an EMBL/GenBank/DDBJ whole genome shotgun (WGS) entry which is preliminary data.</text>
</comment>
<proteinExistence type="predicted"/>
<organism evidence="2 3">
    <name type="scientific">Tritonibacter scottomollicae</name>
    <name type="common">Epibacterium scottomollicae</name>
    <dbReference type="NCBI Taxonomy" id="483013"/>
    <lineage>
        <taxon>Bacteria</taxon>
        <taxon>Pseudomonadati</taxon>
        <taxon>Pseudomonadota</taxon>
        <taxon>Alphaproteobacteria</taxon>
        <taxon>Rhodobacterales</taxon>
        <taxon>Paracoccaceae</taxon>
        <taxon>Tritonibacter</taxon>
    </lineage>
</organism>